<feature type="transmembrane region" description="Helical" evidence="1">
    <location>
        <begin position="137"/>
        <end position="163"/>
    </location>
</feature>
<evidence type="ECO:0000256" key="1">
    <source>
        <dbReference type="SAM" id="Phobius"/>
    </source>
</evidence>
<dbReference type="EMBL" id="KL584883">
    <property type="protein sequence ID" value="KEQ57614.1"/>
    <property type="molecule type" value="Genomic_DNA"/>
</dbReference>
<protein>
    <submittedName>
        <fullName evidence="2">Uncharacterized protein</fullName>
    </submittedName>
</protein>
<dbReference type="AlphaFoldDB" id="A0A074VF89"/>
<evidence type="ECO:0000313" key="3">
    <source>
        <dbReference type="Proteomes" id="UP000030672"/>
    </source>
</evidence>
<dbReference type="Proteomes" id="UP000030672">
    <property type="component" value="Unassembled WGS sequence"/>
</dbReference>
<dbReference type="RefSeq" id="XP_040874638.1">
    <property type="nucleotide sequence ID" value="XM_041018585.1"/>
</dbReference>
<evidence type="ECO:0000313" key="2">
    <source>
        <dbReference type="EMBL" id="KEQ57614.1"/>
    </source>
</evidence>
<dbReference type="GeneID" id="63911958"/>
<feature type="non-terminal residue" evidence="2">
    <location>
        <position position="1"/>
    </location>
</feature>
<keyword evidence="1" id="KW-0812">Transmembrane</keyword>
<gene>
    <name evidence="2" type="ORF">M437DRAFT_10888</name>
</gene>
<keyword evidence="1" id="KW-0472">Membrane</keyword>
<keyword evidence="1" id="KW-1133">Transmembrane helix</keyword>
<name>A0A074VF89_AURM1</name>
<feature type="non-terminal residue" evidence="2">
    <location>
        <position position="165"/>
    </location>
</feature>
<proteinExistence type="predicted"/>
<keyword evidence="3" id="KW-1185">Reference proteome</keyword>
<accession>A0A074VF89</accession>
<dbReference type="HOGENOM" id="CLU_053383_2_1_1"/>
<sequence>FHAANLHHMGDFKIIWTERLQDHLRHSRNAKLSSCRILDCLHCSDVGSAFPSQFLEGTLQSLAVLLPKYNRASQRWIDREHVTAGNQPPNLNARESNWYEHWGQRLSMAKNIFDQTEPNTLSQWWHDTRNSSRRTTFWIGVLGVILAVTFGFVQSVVGIIQVVRS</sequence>
<organism evidence="2 3">
    <name type="scientific">Aureobasidium melanogenum (strain CBS 110374)</name>
    <name type="common">Aureobasidium pullulans var. melanogenum</name>
    <dbReference type="NCBI Taxonomy" id="1043003"/>
    <lineage>
        <taxon>Eukaryota</taxon>
        <taxon>Fungi</taxon>
        <taxon>Dikarya</taxon>
        <taxon>Ascomycota</taxon>
        <taxon>Pezizomycotina</taxon>
        <taxon>Dothideomycetes</taxon>
        <taxon>Dothideomycetidae</taxon>
        <taxon>Dothideales</taxon>
        <taxon>Saccotheciaceae</taxon>
        <taxon>Aureobasidium</taxon>
    </lineage>
</organism>
<reference evidence="2 3" key="1">
    <citation type="journal article" date="2014" name="BMC Genomics">
        <title>Genome sequencing of four Aureobasidium pullulans varieties: biotechnological potential, stress tolerance, and description of new species.</title>
        <authorList>
            <person name="Gostin Ar C."/>
            <person name="Ohm R.A."/>
            <person name="Kogej T."/>
            <person name="Sonjak S."/>
            <person name="Turk M."/>
            <person name="Zajc J."/>
            <person name="Zalar P."/>
            <person name="Grube M."/>
            <person name="Sun H."/>
            <person name="Han J."/>
            <person name="Sharma A."/>
            <person name="Chiniquy J."/>
            <person name="Ngan C.Y."/>
            <person name="Lipzen A."/>
            <person name="Barry K."/>
            <person name="Grigoriev I.V."/>
            <person name="Gunde-Cimerman N."/>
        </authorList>
    </citation>
    <scope>NUCLEOTIDE SEQUENCE [LARGE SCALE GENOMIC DNA]</scope>
    <source>
        <strain evidence="2 3">CBS 110374</strain>
    </source>
</reference>